<name>A0ABT1S3M0_9FIRM</name>
<dbReference type="EMBL" id="JANFZH010000053">
    <property type="protein sequence ID" value="MCQ4841511.1"/>
    <property type="molecule type" value="Genomic_DNA"/>
</dbReference>
<comment type="caution">
    <text evidence="1">The sequence shown here is derived from an EMBL/GenBank/DDBJ whole genome shotgun (WGS) entry which is preliminary data.</text>
</comment>
<evidence type="ECO:0000313" key="1">
    <source>
        <dbReference type="EMBL" id="MCQ4841511.1"/>
    </source>
</evidence>
<protein>
    <submittedName>
        <fullName evidence="1">Uncharacterized protein</fullName>
    </submittedName>
</protein>
<proteinExistence type="predicted"/>
<dbReference type="Proteomes" id="UP001524473">
    <property type="component" value="Unassembled WGS sequence"/>
</dbReference>
<gene>
    <name evidence="1" type="ORF">NE695_16500</name>
</gene>
<reference evidence="1 2" key="1">
    <citation type="submission" date="2022-06" db="EMBL/GenBank/DDBJ databases">
        <title>Isolation of gut microbiota from human fecal samples.</title>
        <authorList>
            <person name="Pamer E.G."/>
            <person name="Barat B."/>
            <person name="Waligurski E."/>
            <person name="Medina S."/>
            <person name="Paddock L."/>
            <person name="Mostad J."/>
        </authorList>
    </citation>
    <scope>NUCLEOTIDE SEQUENCE [LARGE SCALE GENOMIC DNA]</scope>
    <source>
        <strain evidence="1 2">DFI.9.73</strain>
    </source>
</reference>
<dbReference type="RefSeq" id="WP_066861162.1">
    <property type="nucleotide sequence ID" value="NZ_CABKVV010000011.1"/>
</dbReference>
<organism evidence="1 2">
    <name type="scientific">Neglectibacter timonensis</name>
    <dbReference type="NCBI Taxonomy" id="1776382"/>
    <lineage>
        <taxon>Bacteria</taxon>
        <taxon>Bacillati</taxon>
        <taxon>Bacillota</taxon>
        <taxon>Clostridia</taxon>
        <taxon>Eubacteriales</taxon>
        <taxon>Oscillospiraceae</taxon>
        <taxon>Neglectibacter</taxon>
    </lineage>
</organism>
<dbReference type="GeneID" id="90531391"/>
<sequence length="143" mass="16638">MEEYRKSRPEDFTPCMKRLRGRSDFQEAPDGSCVLDNFNSPPQRSFDTEEMIGSMQYILAENIGQFVVIEFLIGTEQIVRKQGMLYHVGRSYVTLYDEAANNFIVCDVFSVKFVYFYMPGDRPRANYNLLPGFNGENMGRRTR</sequence>
<evidence type="ECO:0000313" key="2">
    <source>
        <dbReference type="Proteomes" id="UP001524473"/>
    </source>
</evidence>
<keyword evidence="2" id="KW-1185">Reference proteome</keyword>
<accession>A0ABT1S3M0</accession>